<accession>A0AAD9U3C6</accession>
<reference evidence="1" key="1">
    <citation type="journal article" date="2023" name="Plant J.">
        <title>Genome sequences and population genomics provide insights into the demographic history, inbreeding, and mutation load of two 'living fossil' tree species of Dipteronia.</title>
        <authorList>
            <person name="Feng Y."/>
            <person name="Comes H.P."/>
            <person name="Chen J."/>
            <person name="Zhu S."/>
            <person name="Lu R."/>
            <person name="Zhang X."/>
            <person name="Li P."/>
            <person name="Qiu J."/>
            <person name="Olsen K.M."/>
            <person name="Qiu Y."/>
        </authorList>
    </citation>
    <scope>NUCLEOTIDE SEQUENCE</scope>
    <source>
        <strain evidence="1">KIB01</strain>
    </source>
</reference>
<gene>
    <name evidence="1" type="ORF">Ddye_021789</name>
</gene>
<organism evidence="1 2">
    <name type="scientific">Dipteronia dyeriana</name>
    <dbReference type="NCBI Taxonomy" id="168575"/>
    <lineage>
        <taxon>Eukaryota</taxon>
        <taxon>Viridiplantae</taxon>
        <taxon>Streptophyta</taxon>
        <taxon>Embryophyta</taxon>
        <taxon>Tracheophyta</taxon>
        <taxon>Spermatophyta</taxon>
        <taxon>Magnoliopsida</taxon>
        <taxon>eudicotyledons</taxon>
        <taxon>Gunneridae</taxon>
        <taxon>Pentapetalae</taxon>
        <taxon>rosids</taxon>
        <taxon>malvids</taxon>
        <taxon>Sapindales</taxon>
        <taxon>Sapindaceae</taxon>
        <taxon>Hippocastanoideae</taxon>
        <taxon>Acereae</taxon>
        <taxon>Dipteronia</taxon>
    </lineage>
</organism>
<dbReference type="Proteomes" id="UP001280121">
    <property type="component" value="Unassembled WGS sequence"/>
</dbReference>
<sequence>MALVIRSVIWSPPAPGWIKNGWHLIWLESDSSYVVQILFSRSEQVPCRIS</sequence>
<keyword evidence="2" id="KW-1185">Reference proteome</keyword>
<dbReference type="AlphaFoldDB" id="A0AAD9U3C6"/>
<comment type="caution">
    <text evidence="1">The sequence shown here is derived from an EMBL/GenBank/DDBJ whole genome shotgun (WGS) entry which is preliminary data.</text>
</comment>
<dbReference type="EMBL" id="JANJYI010000006">
    <property type="protein sequence ID" value="KAK2646594.1"/>
    <property type="molecule type" value="Genomic_DNA"/>
</dbReference>
<proteinExistence type="predicted"/>
<evidence type="ECO:0000313" key="2">
    <source>
        <dbReference type="Proteomes" id="UP001280121"/>
    </source>
</evidence>
<protein>
    <submittedName>
        <fullName evidence="1">Uncharacterized protein</fullName>
    </submittedName>
</protein>
<name>A0AAD9U3C6_9ROSI</name>
<feature type="non-terminal residue" evidence="1">
    <location>
        <position position="50"/>
    </location>
</feature>
<evidence type="ECO:0000313" key="1">
    <source>
        <dbReference type="EMBL" id="KAK2646594.1"/>
    </source>
</evidence>